<comment type="caution">
    <text evidence="2">The sequence shown here is derived from an EMBL/GenBank/DDBJ whole genome shotgun (WGS) entry which is preliminary data.</text>
</comment>
<feature type="transmembrane region" description="Helical" evidence="1">
    <location>
        <begin position="58"/>
        <end position="80"/>
    </location>
</feature>
<feature type="transmembrane region" description="Helical" evidence="1">
    <location>
        <begin position="92"/>
        <end position="110"/>
    </location>
</feature>
<protein>
    <submittedName>
        <fullName evidence="2">Uncharacterized protein</fullName>
    </submittedName>
</protein>
<keyword evidence="1" id="KW-0812">Transmembrane</keyword>
<keyword evidence="1" id="KW-1133">Transmembrane helix</keyword>
<keyword evidence="1" id="KW-0472">Membrane</keyword>
<proteinExistence type="predicted"/>
<evidence type="ECO:0000313" key="3">
    <source>
        <dbReference type="Proteomes" id="UP000278792"/>
    </source>
</evidence>
<evidence type="ECO:0000256" key="1">
    <source>
        <dbReference type="SAM" id="Phobius"/>
    </source>
</evidence>
<dbReference type="Proteomes" id="UP000278792">
    <property type="component" value="Unassembled WGS sequence"/>
</dbReference>
<organism evidence="2 3">
    <name type="scientific">Vibrio ponticus</name>
    <dbReference type="NCBI Taxonomy" id="265668"/>
    <lineage>
        <taxon>Bacteria</taxon>
        <taxon>Pseudomonadati</taxon>
        <taxon>Pseudomonadota</taxon>
        <taxon>Gammaproteobacteria</taxon>
        <taxon>Vibrionales</taxon>
        <taxon>Vibrionaceae</taxon>
        <taxon>Vibrio</taxon>
    </lineage>
</organism>
<dbReference type="EMBL" id="RKIK01000003">
    <property type="protein sequence ID" value="ROV62148.1"/>
    <property type="molecule type" value="Genomic_DNA"/>
</dbReference>
<dbReference type="AlphaFoldDB" id="A0A3N3E6I2"/>
<accession>A0A3N3E6I2</accession>
<reference evidence="2 3" key="1">
    <citation type="submission" date="2018-11" db="EMBL/GenBank/DDBJ databases">
        <title>Vibrio ponticus strain CAIM 1751 pathogenic for the snapper Lutjanus guttatus.</title>
        <authorList>
            <person name="Soto-Rodriguez S."/>
            <person name="Lozano-Olvera R."/>
            <person name="Gomez-Gil B."/>
        </authorList>
    </citation>
    <scope>NUCLEOTIDE SEQUENCE [LARGE SCALE GENOMIC DNA]</scope>
    <source>
        <strain evidence="2 3">CAIM 1751</strain>
    </source>
</reference>
<evidence type="ECO:0000313" key="2">
    <source>
        <dbReference type="EMBL" id="ROV62148.1"/>
    </source>
</evidence>
<feature type="transmembrane region" description="Helical" evidence="1">
    <location>
        <begin position="130"/>
        <end position="151"/>
    </location>
</feature>
<sequence>MKNILCGIAALILGLLLVGGYGVVLSAQWYLSLSKELSLFVVDTTSLISRRDLLAKDWLLMAMRSIPLSFFFALFFSILLDAFYNVARVAHYAVWGALLGCLYILLPAAMHDYDQRLIELGIQIPVSSQLGFIEALMAYLPIFILVFFIATRRVNRYQRPKFV</sequence>
<gene>
    <name evidence="2" type="ORF">EGH82_01970</name>
</gene>
<name>A0A3N3E6I2_9VIBR</name>
<dbReference type="RefSeq" id="WP_123780244.1">
    <property type="nucleotide sequence ID" value="NZ_RKIK01000003.1"/>
</dbReference>